<gene>
    <name evidence="22" type="ORF">CGGC5_v012145</name>
</gene>
<reference evidence="22 23" key="2">
    <citation type="submission" date="2020-04" db="EMBL/GenBank/DDBJ databases">
        <title>Genome sequencing and assembly of multiple isolates from the Colletotrichum gloeosporioides species complex.</title>
        <authorList>
            <person name="Gan P."/>
            <person name="Shirasu K."/>
        </authorList>
    </citation>
    <scope>NUCLEOTIDE SEQUENCE [LARGE SCALE GENOMIC DNA]</scope>
    <source>
        <strain evidence="22 23">Nara gc5</strain>
    </source>
</reference>
<comment type="caution">
    <text evidence="22">The sequence shown here is derived from an EMBL/GenBank/DDBJ whole genome shotgun (WGS) entry which is preliminary data.</text>
</comment>
<dbReference type="GO" id="GO:0006032">
    <property type="term" value="P:chitin catabolic process"/>
    <property type="evidence" value="ECO:0007669"/>
    <property type="project" value="UniProtKB-KW"/>
</dbReference>
<dbReference type="SUPFAM" id="SSF51445">
    <property type="entry name" value="(Trans)glycosidases"/>
    <property type="match status" value="1"/>
</dbReference>
<evidence type="ECO:0000313" key="22">
    <source>
        <dbReference type="EMBL" id="KAF4479992.1"/>
    </source>
</evidence>
<comment type="subcellular location">
    <subcellularLocation>
        <location evidence="2">Cell membrane</location>
        <topology evidence="2">Lipid-anchor</topology>
        <topology evidence="2">GPI-anchor</topology>
    </subcellularLocation>
    <subcellularLocation>
        <location evidence="3">Secreted</location>
    </subcellularLocation>
</comment>
<keyword evidence="5" id="KW-1003">Cell membrane</keyword>
<dbReference type="PROSITE" id="PS00026">
    <property type="entry name" value="CHIT_BIND_I_1"/>
    <property type="match status" value="1"/>
</dbReference>
<dbReference type="PROSITE" id="PS01095">
    <property type="entry name" value="GH18_1"/>
    <property type="match status" value="1"/>
</dbReference>
<dbReference type="InterPro" id="IPR001579">
    <property type="entry name" value="Glyco_hydro_18_chit_AS"/>
</dbReference>
<dbReference type="Gene3D" id="3.20.20.80">
    <property type="entry name" value="Glycosidases"/>
    <property type="match status" value="1"/>
</dbReference>
<feature type="disulfide bond" evidence="17">
    <location>
        <begin position="456"/>
        <end position="468"/>
    </location>
</feature>
<feature type="domain" description="GH18" evidence="21">
    <location>
        <begin position="26"/>
        <end position="354"/>
    </location>
</feature>
<dbReference type="GO" id="GO:0000272">
    <property type="term" value="P:polysaccharide catabolic process"/>
    <property type="evidence" value="ECO:0007669"/>
    <property type="project" value="UniProtKB-KW"/>
</dbReference>
<dbReference type="GO" id="GO:0008843">
    <property type="term" value="F:endochitinase activity"/>
    <property type="evidence" value="ECO:0007669"/>
    <property type="project" value="UniProtKB-EC"/>
</dbReference>
<dbReference type="SMART" id="SM00270">
    <property type="entry name" value="ChtBD1"/>
    <property type="match status" value="3"/>
</dbReference>
<dbReference type="PROSITE" id="PS50941">
    <property type="entry name" value="CHIT_BIND_I_2"/>
    <property type="match status" value="3"/>
</dbReference>
<evidence type="ECO:0000256" key="8">
    <source>
        <dbReference type="ARBA" id="ARBA00022669"/>
    </source>
</evidence>
<evidence type="ECO:0000256" key="9">
    <source>
        <dbReference type="ARBA" id="ARBA00022801"/>
    </source>
</evidence>
<dbReference type="FunCoup" id="A0A7J6IW15">
    <property type="interactions" value="179"/>
</dbReference>
<sequence length="694" mass="73370">MRFLVFLTFLSGVVSRCSGFDPNSKNNVVVYYGQGPNQGDLIEQCQQPEIDVIVLSFVHLFPAQANGYPGTNFGNRCGGEVYPGPGWNGVNDPSKDQLQSNCPTLNAQIPVCQQQYGKKIILSLGGGVTNYQLTGRNEGEVLATYLWKMFGPQSADWTGPRPFDNAGQAVEVDGFDMDIEWPSTDNSEGYIAMLTLLRSFFPTASKPYYLTGAPQCIVPDANMGDMITAIPFDMIFVQFYNTPACSAATWTASNPSYTPGQVTQQAGFTYDTWAQWLSTTASSAAKLYITLPASPDAASEGNYITHEQARNLIDAYYCRASFGGVAVWEATRGDANPYNGKSFQATMKDWLVEAAVNPSLTTCDTNPAPTNPESPTLPNPGTGGCGAGIGSCGTGYCCSQYGYCGTSTDHCGTGCQSDFGTCGTGSTPDPAPAPAPDTPTTPSPGGGACGVNVGSCGAGNCCSMYGYCGSGLDYCGTGCQPEFGTCGTGNVGTDSVSGLPVSTDGSCGAGGSTCRGNGDYQCCSQWGFCGNSALHCGEGCQSGYGTYFWGRLRAEYSKSPAWIPAGFGPSRFGTHPDKLSQGDGAAFAAVAEVYQRFRSPENLLDIALVHADSKTLQAFEASSGLEGLRGMLGRRNVNAGGRRGDKAHHPLDQQTPKYRPISVFSTSKLDRKMVLDALLLPHTKNPAFYCTLHL</sequence>
<keyword evidence="17" id="KW-1015">Disulfide bond</keyword>
<dbReference type="GO" id="GO:0005886">
    <property type="term" value="C:plasma membrane"/>
    <property type="evidence" value="ECO:0007669"/>
    <property type="project" value="UniProtKB-SubCell"/>
</dbReference>
<comment type="caution">
    <text evidence="17">Lacks conserved residue(s) required for the propagation of feature annotation.</text>
</comment>
<evidence type="ECO:0000256" key="17">
    <source>
        <dbReference type="PROSITE-ProRule" id="PRU00261"/>
    </source>
</evidence>
<dbReference type="PROSITE" id="PS51910">
    <property type="entry name" value="GH18_2"/>
    <property type="match status" value="1"/>
</dbReference>
<dbReference type="InterPro" id="IPR050542">
    <property type="entry name" value="Glycosyl_Hydrlase18_Chitinase"/>
</dbReference>
<dbReference type="Pfam" id="PF00704">
    <property type="entry name" value="Glyco_hydro_18"/>
    <property type="match status" value="1"/>
</dbReference>
<feature type="disulfide bond" evidence="17">
    <location>
        <begin position="461"/>
        <end position="475"/>
    </location>
</feature>
<dbReference type="GeneID" id="43615025"/>
<dbReference type="Proteomes" id="UP000011096">
    <property type="component" value="Unassembled WGS sequence"/>
</dbReference>
<evidence type="ECO:0000256" key="18">
    <source>
        <dbReference type="RuleBase" id="RU000489"/>
    </source>
</evidence>
<dbReference type="InParanoid" id="A0A7J6IW15"/>
<keyword evidence="15 18" id="KW-0326">Glycosidase</keyword>
<dbReference type="InterPro" id="IPR017853">
    <property type="entry name" value="GH"/>
</dbReference>
<evidence type="ECO:0000256" key="10">
    <source>
        <dbReference type="ARBA" id="ARBA00023024"/>
    </source>
</evidence>
<dbReference type="SUPFAM" id="SSF57016">
    <property type="entry name" value="Plant lectins/antimicrobial peptides"/>
    <property type="match status" value="3"/>
</dbReference>
<keyword evidence="10" id="KW-0146">Chitin degradation</keyword>
<evidence type="ECO:0000313" key="23">
    <source>
        <dbReference type="Proteomes" id="UP000011096"/>
    </source>
</evidence>
<evidence type="ECO:0000256" key="14">
    <source>
        <dbReference type="ARBA" id="ARBA00023288"/>
    </source>
</evidence>
<dbReference type="OrthoDB" id="6020543at2759"/>
<evidence type="ECO:0000256" key="3">
    <source>
        <dbReference type="ARBA" id="ARBA00004613"/>
    </source>
</evidence>
<dbReference type="EMBL" id="ANPB02000007">
    <property type="protein sequence ID" value="KAF4479992.1"/>
    <property type="molecule type" value="Genomic_DNA"/>
</dbReference>
<evidence type="ECO:0000256" key="4">
    <source>
        <dbReference type="ARBA" id="ARBA00012729"/>
    </source>
</evidence>
<comment type="catalytic activity">
    <reaction evidence="1">
        <text>Random endo-hydrolysis of N-acetyl-beta-D-glucosaminide (1-&gt;4)-beta-linkages in chitin and chitodextrins.</text>
        <dbReference type="EC" id="3.2.1.14"/>
    </reaction>
</comment>
<keyword evidence="16" id="KW-0624">Polysaccharide degradation</keyword>
<evidence type="ECO:0000256" key="16">
    <source>
        <dbReference type="ARBA" id="ARBA00023326"/>
    </source>
</evidence>
<dbReference type="GO" id="GO:0005576">
    <property type="term" value="C:extracellular region"/>
    <property type="evidence" value="ECO:0007669"/>
    <property type="project" value="UniProtKB-SubCell"/>
</dbReference>
<evidence type="ECO:0000256" key="2">
    <source>
        <dbReference type="ARBA" id="ARBA00004609"/>
    </source>
</evidence>
<accession>A0A7J6IW15</accession>
<evidence type="ECO:0000256" key="19">
    <source>
        <dbReference type="SAM" id="SignalP"/>
    </source>
</evidence>
<dbReference type="GO" id="GO:0008061">
    <property type="term" value="F:chitin binding"/>
    <property type="evidence" value="ECO:0007669"/>
    <property type="project" value="UniProtKB-UniRule"/>
</dbReference>
<evidence type="ECO:0000259" key="20">
    <source>
        <dbReference type="PROSITE" id="PS50941"/>
    </source>
</evidence>
<evidence type="ECO:0000256" key="7">
    <source>
        <dbReference type="ARBA" id="ARBA00022622"/>
    </source>
</evidence>
<dbReference type="InterPro" id="IPR001223">
    <property type="entry name" value="Glyco_hydro18_cat"/>
</dbReference>
<evidence type="ECO:0000259" key="21">
    <source>
        <dbReference type="PROSITE" id="PS51910"/>
    </source>
</evidence>
<evidence type="ECO:0000256" key="6">
    <source>
        <dbReference type="ARBA" id="ARBA00022525"/>
    </source>
</evidence>
<dbReference type="Gene3D" id="3.30.60.10">
    <property type="entry name" value="Endochitinase-like"/>
    <property type="match status" value="3"/>
</dbReference>
<dbReference type="InterPro" id="IPR018371">
    <property type="entry name" value="Chitin-binding_1_CS"/>
</dbReference>
<feature type="disulfide bond" evidence="17">
    <location>
        <begin position="392"/>
        <end position="404"/>
    </location>
</feature>
<dbReference type="AlphaFoldDB" id="A0A7J6IW15"/>
<keyword evidence="7" id="KW-0336">GPI-anchor</keyword>
<organism evidence="22 23">
    <name type="scientific">Colletotrichum fructicola (strain Nara gc5)</name>
    <name type="common">Anthracnose fungus</name>
    <name type="synonym">Colletotrichum gloeosporioides (strain Nara gc5)</name>
    <dbReference type="NCBI Taxonomy" id="1213859"/>
    <lineage>
        <taxon>Eukaryota</taxon>
        <taxon>Fungi</taxon>
        <taxon>Dikarya</taxon>
        <taxon>Ascomycota</taxon>
        <taxon>Pezizomycotina</taxon>
        <taxon>Sordariomycetes</taxon>
        <taxon>Hypocreomycetidae</taxon>
        <taxon>Glomerellales</taxon>
        <taxon>Glomerellaceae</taxon>
        <taxon>Colletotrichum</taxon>
        <taxon>Colletotrichum gloeosporioides species complex</taxon>
    </lineage>
</organism>
<evidence type="ECO:0000256" key="13">
    <source>
        <dbReference type="ARBA" id="ARBA00023277"/>
    </source>
</evidence>
<keyword evidence="13" id="KW-0119">Carbohydrate metabolism</keyword>
<feature type="domain" description="Chitin-binding type-1" evidence="20">
    <location>
        <begin position="382"/>
        <end position="424"/>
    </location>
</feature>
<evidence type="ECO:0000256" key="5">
    <source>
        <dbReference type="ARBA" id="ARBA00022475"/>
    </source>
</evidence>
<dbReference type="CDD" id="cd11618">
    <property type="entry name" value="ChtBD1_1"/>
    <property type="match status" value="3"/>
</dbReference>
<keyword evidence="12" id="KW-0472">Membrane</keyword>
<dbReference type="PANTHER" id="PTHR45708">
    <property type="entry name" value="ENDOCHITINASE"/>
    <property type="match status" value="1"/>
</dbReference>
<keyword evidence="7" id="KW-0325">Glycoprotein</keyword>
<evidence type="ECO:0000256" key="11">
    <source>
        <dbReference type="ARBA" id="ARBA00023026"/>
    </source>
</evidence>
<keyword evidence="19" id="KW-0732">Signal</keyword>
<keyword evidence="11" id="KW-0843">Virulence</keyword>
<reference evidence="22 23" key="1">
    <citation type="submission" date="2012-08" db="EMBL/GenBank/DDBJ databases">
        <authorList>
            <person name="Gan P.H.P."/>
            <person name="Ikeda K."/>
            <person name="Irieda H."/>
            <person name="Narusaka M."/>
            <person name="O'Connell R.J."/>
            <person name="Narusaka Y."/>
            <person name="Takano Y."/>
            <person name="Kubo Y."/>
            <person name="Shirasu K."/>
        </authorList>
    </citation>
    <scope>NUCLEOTIDE SEQUENCE [LARGE SCALE GENOMIC DNA]</scope>
    <source>
        <strain evidence="22 23">Nara gc5</strain>
    </source>
</reference>
<feature type="signal peptide" evidence="19">
    <location>
        <begin position="1"/>
        <end position="19"/>
    </location>
</feature>
<dbReference type="InterPro" id="IPR036861">
    <property type="entry name" value="Endochitinase-like_sf"/>
</dbReference>
<feature type="chain" id="PRO_5029574347" description="chitinase" evidence="19">
    <location>
        <begin position="20"/>
        <end position="694"/>
    </location>
</feature>
<feature type="disulfide bond" evidence="17">
    <location>
        <begin position="522"/>
        <end position="536"/>
    </location>
</feature>
<feature type="disulfide bond" evidence="17">
    <location>
        <begin position="397"/>
        <end position="411"/>
    </location>
</feature>
<keyword evidence="9 18" id="KW-0378">Hydrolase</keyword>
<dbReference type="RefSeq" id="XP_031889540.1">
    <property type="nucleotide sequence ID" value="XM_032030968.1"/>
</dbReference>
<proteinExistence type="predicted"/>
<evidence type="ECO:0000256" key="12">
    <source>
        <dbReference type="ARBA" id="ARBA00023136"/>
    </source>
</evidence>
<keyword evidence="14" id="KW-0449">Lipoprotein</keyword>
<evidence type="ECO:0000256" key="15">
    <source>
        <dbReference type="ARBA" id="ARBA00023295"/>
    </source>
</evidence>
<dbReference type="Pfam" id="PF00187">
    <property type="entry name" value="Chitin_bind_1"/>
    <property type="match status" value="1"/>
</dbReference>
<dbReference type="GO" id="GO:0098552">
    <property type="term" value="C:side of membrane"/>
    <property type="evidence" value="ECO:0007669"/>
    <property type="project" value="UniProtKB-KW"/>
</dbReference>
<keyword evidence="23" id="KW-1185">Reference proteome</keyword>
<evidence type="ECO:0000256" key="1">
    <source>
        <dbReference type="ARBA" id="ARBA00000822"/>
    </source>
</evidence>
<dbReference type="InterPro" id="IPR001002">
    <property type="entry name" value="Chitin-bd_1"/>
</dbReference>
<dbReference type="PANTHER" id="PTHR45708:SF47">
    <property type="entry name" value="ENDOCHITINASE A"/>
    <property type="match status" value="1"/>
</dbReference>
<feature type="domain" description="Chitin-binding type-1" evidence="20">
    <location>
        <begin position="504"/>
        <end position="546"/>
    </location>
</feature>
<dbReference type="EC" id="3.2.1.14" evidence="4"/>
<protein>
    <recommendedName>
        <fullName evidence="4">chitinase</fullName>
        <ecNumber evidence="4">3.2.1.14</ecNumber>
    </recommendedName>
</protein>
<keyword evidence="8 17" id="KW-0147">Chitin-binding</keyword>
<keyword evidence="6" id="KW-0964">Secreted</keyword>
<feature type="domain" description="Chitin-binding type-1" evidence="20">
    <location>
        <begin position="446"/>
        <end position="488"/>
    </location>
</feature>
<name>A0A7J6IW15_COLFN</name>